<evidence type="ECO:0000313" key="6">
    <source>
        <dbReference type="EMBL" id="NYH94010.1"/>
    </source>
</evidence>
<dbReference type="PANTHER" id="PTHR11360">
    <property type="entry name" value="MONOCARBOXYLATE TRANSPORTER"/>
    <property type="match status" value="1"/>
</dbReference>
<evidence type="ECO:0000256" key="3">
    <source>
        <dbReference type="ARBA" id="ARBA00023136"/>
    </source>
</evidence>
<sequence length="418" mass="42815">MTGPEIDRDAAFHGWRAVAICFVILNVALGVNFAGYGALVGAIDREFDTSRALASAGVSMLTLSMGLMSPLVGSLMRKYPLKVLMAVGVVLNAAGLFVVSQTNEIFVLLGAYLLLVGPGFCLYAVIPCTAVIGNWFVAGRGRALGIISMPFGNATFPILAAFALANFGLSSSFAAGAFVLLALLPLILVLVDDPARIGQSARGATSVVDAAASEAAATMTSGQILRSMPFLVLTLAVAVLSAAGLVMVTQIVSLGMERGLPLEEASILLAGFGLAGVAGAPIFGWLSDRIGGGRAFGVLSFALIPGWLGLLFADTLPLLLGLTILVGICSNGIVPLFGATMGEWLGSRNLGLAMGLCYLLQIPFLFGGPPLAGAMFEATGGYAATIMLHVASFVLIGLLMLVYRPVAATVTSSPPASA</sequence>
<evidence type="ECO:0000256" key="1">
    <source>
        <dbReference type="ARBA" id="ARBA00022692"/>
    </source>
</evidence>
<feature type="transmembrane region" description="Helical" evidence="4">
    <location>
        <begin position="52"/>
        <end position="72"/>
    </location>
</feature>
<feature type="transmembrane region" description="Helical" evidence="4">
    <location>
        <begin position="79"/>
        <end position="99"/>
    </location>
</feature>
<dbReference type="Gene3D" id="1.20.1250.20">
    <property type="entry name" value="MFS general substrate transporter like domains"/>
    <property type="match status" value="2"/>
</dbReference>
<feature type="transmembrane region" description="Helical" evidence="4">
    <location>
        <begin position="380"/>
        <end position="403"/>
    </location>
</feature>
<name>A0A7Z0BU80_9SPHN</name>
<feature type="transmembrane region" description="Helical" evidence="4">
    <location>
        <begin position="173"/>
        <end position="191"/>
    </location>
</feature>
<feature type="transmembrane region" description="Helical" evidence="4">
    <location>
        <begin position="17"/>
        <end position="40"/>
    </location>
</feature>
<keyword evidence="1 4" id="KW-0812">Transmembrane</keyword>
<keyword evidence="7" id="KW-1185">Reference proteome</keyword>
<reference evidence="6 7" key="1">
    <citation type="submission" date="2020-07" db="EMBL/GenBank/DDBJ databases">
        <title>Genomic Encyclopedia of Type Strains, Phase IV (KMG-IV): sequencing the most valuable type-strain genomes for metagenomic binning, comparative biology and taxonomic classification.</title>
        <authorList>
            <person name="Goeker M."/>
        </authorList>
    </citation>
    <scope>NUCLEOTIDE SEQUENCE [LARGE SCALE GENOMIC DNA]</scope>
    <source>
        <strain evidence="6 7">DSM 29043</strain>
    </source>
</reference>
<dbReference type="EMBL" id="JACBZF010000001">
    <property type="protein sequence ID" value="NYH94010.1"/>
    <property type="molecule type" value="Genomic_DNA"/>
</dbReference>
<evidence type="ECO:0000256" key="4">
    <source>
        <dbReference type="SAM" id="Phobius"/>
    </source>
</evidence>
<dbReference type="AlphaFoldDB" id="A0A7Z0BU80"/>
<feature type="transmembrane region" description="Helical" evidence="4">
    <location>
        <begin position="105"/>
        <end position="132"/>
    </location>
</feature>
<protein>
    <submittedName>
        <fullName evidence="6">MFS family permease</fullName>
    </submittedName>
</protein>
<dbReference type="InterPro" id="IPR011701">
    <property type="entry name" value="MFS"/>
</dbReference>
<feature type="transmembrane region" description="Helical" evidence="4">
    <location>
        <begin position="144"/>
        <end position="167"/>
    </location>
</feature>
<evidence type="ECO:0000313" key="7">
    <source>
        <dbReference type="Proteomes" id="UP000522081"/>
    </source>
</evidence>
<evidence type="ECO:0000259" key="5">
    <source>
        <dbReference type="PROSITE" id="PS50850"/>
    </source>
</evidence>
<dbReference type="Pfam" id="PF07690">
    <property type="entry name" value="MFS_1"/>
    <property type="match status" value="1"/>
</dbReference>
<gene>
    <name evidence="6" type="ORF">FHS75_000315</name>
</gene>
<dbReference type="InterPro" id="IPR050327">
    <property type="entry name" value="Proton-linked_MCT"/>
</dbReference>
<proteinExistence type="predicted"/>
<feature type="transmembrane region" description="Helical" evidence="4">
    <location>
        <begin position="318"/>
        <end position="338"/>
    </location>
</feature>
<accession>A0A7Z0BU80</accession>
<feature type="domain" description="Major facilitator superfamily (MFS) profile" evidence="5">
    <location>
        <begin position="18"/>
        <end position="409"/>
    </location>
</feature>
<dbReference type="PROSITE" id="PS50850">
    <property type="entry name" value="MFS"/>
    <property type="match status" value="1"/>
</dbReference>
<comment type="caution">
    <text evidence="6">The sequence shown here is derived from an EMBL/GenBank/DDBJ whole genome shotgun (WGS) entry which is preliminary data.</text>
</comment>
<evidence type="ECO:0000256" key="2">
    <source>
        <dbReference type="ARBA" id="ARBA00022989"/>
    </source>
</evidence>
<dbReference type="GO" id="GO:0022857">
    <property type="term" value="F:transmembrane transporter activity"/>
    <property type="evidence" value="ECO:0007669"/>
    <property type="project" value="InterPro"/>
</dbReference>
<dbReference type="InterPro" id="IPR036259">
    <property type="entry name" value="MFS_trans_sf"/>
</dbReference>
<feature type="transmembrane region" description="Helical" evidence="4">
    <location>
        <begin position="230"/>
        <end position="253"/>
    </location>
</feature>
<organism evidence="6 7">
    <name type="scientific">Novosphingobium marinum</name>
    <dbReference type="NCBI Taxonomy" id="1514948"/>
    <lineage>
        <taxon>Bacteria</taxon>
        <taxon>Pseudomonadati</taxon>
        <taxon>Pseudomonadota</taxon>
        <taxon>Alphaproteobacteria</taxon>
        <taxon>Sphingomonadales</taxon>
        <taxon>Sphingomonadaceae</taxon>
        <taxon>Novosphingobium</taxon>
    </lineage>
</organism>
<dbReference type="Proteomes" id="UP000522081">
    <property type="component" value="Unassembled WGS sequence"/>
</dbReference>
<dbReference type="SUPFAM" id="SSF103473">
    <property type="entry name" value="MFS general substrate transporter"/>
    <property type="match status" value="1"/>
</dbReference>
<dbReference type="InterPro" id="IPR020846">
    <property type="entry name" value="MFS_dom"/>
</dbReference>
<keyword evidence="2 4" id="KW-1133">Transmembrane helix</keyword>
<feature type="transmembrane region" description="Helical" evidence="4">
    <location>
        <begin position="265"/>
        <end position="286"/>
    </location>
</feature>
<feature type="transmembrane region" description="Helical" evidence="4">
    <location>
        <begin position="350"/>
        <end position="368"/>
    </location>
</feature>
<dbReference type="PANTHER" id="PTHR11360:SF284">
    <property type="entry name" value="EG:103B4.3 PROTEIN-RELATED"/>
    <property type="match status" value="1"/>
</dbReference>
<feature type="transmembrane region" description="Helical" evidence="4">
    <location>
        <begin position="293"/>
        <end position="312"/>
    </location>
</feature>
<keyword evidence="3 4" id="KW-0472">Membrane</keyword>
<dbReference type="RefSeq" id="WP_179405967.1">
    <property type="nucleotide sequence ID" value="NZ_BMGF01000001.1"/>
</dbReference>